<feature type="signal peptide" evidence="2">
    <location>
        <begin position="1"/>
        <end position="21"/>
    </location>
</feature>
<evidence type="ECO:0000313" key="5">
    <source>
        <dbReference type="Proteomes" id="UP001138894"/>
    </source>
</evidence>
<dbReference type="Proteomes" id="UP001138894">
    <property type="component" value="Unassembled WGS sequence"/>
</dbReference>
<organism evidence="4 5">
    <name type="scientific">Winogradskyella luteola</name>
    <dbReference type="NCBI Taxonomy" id="2828330"/>
    <lineage>
        <taxon>Bacteria</taxon>
        <taxon>Pseudomonadati</taxon>
        <taxon>Bacteroidota</taxon>
        <taxon>Flavobacteriia</taxon>
        <taxon>Flavobacteriales</taxon>
        <taxon>Flavobacteriaceae</taxon>
        <taxon>Winogradskyella</taxon>
    </lineage>
</organism>
<dbReference type="NCBIfam" id="TIGR04183">
    <property type="entry name" value="Por_Secre_tail"/>
    <property type="match status" value="1"/>
</dbReference>
<feature type="chain" id="PRO_5040952385" evidence="2">
    <location>
        <begin position="22"/>
        <end position="254"/>
    </location>
</feature>
<keyword evidence="5" id="KW-1185">Reference proteome</keyword>
<dbReference type="EMBL" id="JAGSPD010000001">
    <property type="protein sequence ID" value="MBV7267884.1"/>
    <property type="molecule type" value="Genomic_DNA"/>
</dbReference>
<dbReference type="Pfam" id="PF18962">
    <property type="entry name" value="Por_Secre_tail"/>
    <property type="match status" value="1"/>
</dbReference>
<evidence type="ECO:0000256" key="1">
    <source>
        <dbReference type="ARBA" id="ARBA00022729"/>
    </source>
</evidence>
<evidence type="ECO:0000259" key="3">
    <source>
        <dbReference type="Pfam" id="PF18962"/>
    </source>
</evidence>
<proteinExistence type="predicted"/>
<feature type="domain" description="Secretion system C-terminal sorting" evidence="3">
    <location>
        <begin position="181"/>
        <end position="253"/>
    </location>
</feature>
<dbReference type="AlphaFoldDB" id="A0A9X1F602"/>
<dbReference type="RefSeq" id="WP_218544424.1">
    <property type="nucleotide sequence ID" value="NZ_JAGSPD010000001.1"/>
</dbReference>
<dbReference type="InterPro" id="IPR026444">
    <property type="entry name" value="Secre_tail"/>
</dbReference>
<evidence type="ECO:0000256" key="2">
    <source>
        <dbReference type="SAM" id="SignalP"/>
    </source>
</evidence>
<keyword evidence="1 2" id="KW-0732">Signal</keyword>
<protein>
    <submittedName>
        <fullName evidence="4">T9SS type A sorting domain-containing protein</fullName>
    </submittedName>
</protein>
<sequence>MKKTTLLLIKLIVLITFNTHAQIIYTDITDGIPSGIDFNRDGTNEFNIMANGVYIEYFAYPDNNIHALGTLEDELWFVPDCVAEGFIVDGSNQWEGQGDCSITGFPDPNPTITFNQDEYLAVRFKLGGTDIYYGWIRFSMDNSSNITYKDYAYESTPNTQIATGANALNVNEFELTKKINIYPNPAKNSITINYEFQTNDSKIIIYDLSGRLVNQTMLSNNNNIIDISGLNSGVYIVNLIEDDTKTGFKKLIVE</sequence>
<comment type="caution">
    <text evidence="4">The sequence shown here is derived from an EMBL/GenBank/DDBJ whole genome shotgun (WGS) entry which is preliminary data.</text>
</comment>
<reference evidence="4" key="1">
    <citation type="submission" date="2021-04" db="EMBL/GenBank/DDBJ databases">
        <authorList>
            <person name="Pira H."/>
            <person name="Risdian C."/>
            <person name="Wink J."/>
        </authorList>
    </citation>
    <scope>NUCLEOTIDE SEQUENCE</scope>
    <source>
        <strain evidence="4">WHY3</strain>
    </source>
</reference>
<name>A0A9X1F602_9FLAO</name>
<evidence type="ECO:0000313" key="4">
    <source>
        <dbReference type="EMBL" id="MBV7267884.1"/>
    </source>
</evidence>
<gene>
    <name evidence="4" type="ORF">KCG49_01615</name>
</gene>
<accession>A0A9X1F602</accession>